<reference evidence="2" key="1">
    <citation type="submission" date="2023-03" db="EMBL/GenBank/DDBJ databases">
        <title>Actinoallomurus iriomotensis NBRC 103681.</title>
        <authorList>
            <person name="Ichikawa N."/>
            <person name="Sato H."/>
            <person name="Tonouchi N."/>
        </authorList>
    </citation>
    <scope>NUCLEOTIDE SEQUENCE</scope>
    <source>
        <strain evidence="2">NBRC 103681</strain>
    </source>
</reference>
<accession>A0A9W6VU32</accession>
<feature type="transmembrane region" description="Helical" evidence="1">
    <location>
        <begin position="23"/>
        <end position="45"/>
    </location>
</feature>
<organism evidence="2 3">
    <name type="scientific">Actinoallomurus iriomotensis</name>
    <dbReference type="NCBI Taxonomy" id="478107"/>
    <lineage>
        <taxon>Bacteria</taxon>
        <taxon>Bacillati</taxon>
        <taxon>Actinomycetota</taxon>
        <taxon>Actinomycetes</taxon>
        <taxon>Streptosporangiales</taxon>
        <taxon>Thermomonosporaceae</taxon>
        <taxon>Actinoallomurus</taxon>
    </lineage>
</organism>
<evidence type="ECO:0000256" key="1">
    <source>
        <dbReference type="SAM" id="Phobius"/>
    </source>
</evidence>
<evidence type="ECO:0000313" key="2">
    <source>
        <dbReference type="EMBL" id="GLY80345.1"/>
    </source>
</evidence>
<keyword evidence="1" id="KW-1133">Transmembrane helix</keyword>
<gene>
    <name evidence="2" type="ORF">Airi01_086120</name>
</gene>
<evidence type="ECO:0000313" key="3">
    <source>
        <dbReference type="Proteomes" id="UP001165135"/>
    </source>
</evidence>
<name>A0A9W6VU32_9ACTN</name>
<keyword evidence="1" id="KW-0472">Membrane</keyword>
<dbReference type="Proteomes" id="UP001165135">
    <property type="component" value="Unassembled WGS sequence"/>
</dbReference>
<dbReference type="RefSeq" id="WP_285633139.1">
    <property type="nucleotide sequence ID" value="NZ_BSTJ01000014.1"/>
</dbReference>
<dbReference type="EMBL" id="BSTJ01000014">
    <property type="protein sequence ID" value="GLY80345.1"/>
    <property type="molecule type" value="Genomic_DNA"/>
</dbReference>
<keyword evidence="1" id="KW-0812">Transmembrane</keyword>
<sequence length="91" mass="9626">MVYFNDMMGRRIGALPSASPPSAVLVAVAVYLAVVAVLGLGFDILRIVARDGNLIFGTAGVVGFVKWARLVAADDPETVGHADVRWWVGSL</sequence>
<comment type="caution">
    <text evidence="2">The sequence shown here is derived from an EMBL/GenBank/DDBJ whole genome shotgun (WGS) entry which is preliminary data.</text>
</comment>
<dbReference type="AlphaFoldDB" id="A0A9W6VU32"/>
<protein>
    <submittedName>
        <fullName evidence="2">Uncharacterized protein</fullName>
    </submittedName>
</protein>
<proteinExistence type="predicted"/>